<dbReference type="PANTHER" id="PTHR36433">
    <property type="entry name" value="HYPOTHETICAL CYTOSOLIC PROTEIN"/>
    <property type="match status" value="1"/>
</dbReference>
<dbReference type="PATRIC" id="fig|1423715.3.peg.656"/>
<accession>A0A0R1LM83</accession>
<name>A0A0R1LM83_9LACO</name>
<dbReference type="SUPFAM" id="SSF159121">
    <property type="entry name" value="BC4932-like"/>
    <property type="match status" value="1"/>
</dbReference>
<dbReference type="STRING" id="1423715.FD25_GL000629"/>
<dbReference type="AlphaFoldDB" id="A0A0R1LM83"/>
<dbReference type="Pfam" id="PF06486">
    <property type="entry name" value="DUF1093"/>
    <property type="match status" value="1"/>
</dbReference>
<dbReference type="Proteomes" id="UP000051955">
    <property type="component" value="Unassembled WGS sequence"/>
</dbReference>
<dbReference type="Gene3D" id="2.40.50.480">
    <property type="match status" value="1"/>
</dbReference>
<keyword evidence="2" id="KW-1185">Reference proteome</keyword>
<dbReference type="RefSeq" id="WP_057803794.1">
    <property type="nucleotide sequence ID" value="NZ_AZDV01000026.1"/>
</dbReference>
<dbReference type="InterPro" id="IPR006542">
    <property type="entry name" value="DUF1093"/>
</dbReference>
<comment type="caution">
    <text evidence="1">The sequence shown here is derived from an EMBL/GenBank/DDBJ whole genome shotgun (WGS) entry which is preliminary data.</text>
</comment>
<dbReference type="PANTHER" id="PTHR36433:SF2">
    <property type="entry name" value="YXEA FAMILY PROTEIN"/>
    <property type="match status" value="1"/>
</dbReference>
<evidence type="ECO:0000313" key="2">
    <source>
        <dbReference type="Proteomes" id="UP000051955"/>
    </source>
</evidence>
<gene>
    <name evidence="1" type="ORF">FD25_GL000629</name>
</gene>
<organism evidence="1 2">
    <name type="scientific">Levilactobacillus acidifarinae DSM 19394 = JCM 15949</name>
    <dbReference type="NCBI Taxonomy" id="1423715"/>
    <lineage>
        <taxon>Bacteria</taxon>
        <taxon>Bacillati</taxon>
        <taxon>Bacillota</taxon>
        <taxon>Bacilli</taxon>
        <taxon>Lactobacillales</taxon>
        <taxon>Lactobacillaceae</taxon>
        <taxon>Levilactobacillus</taxon>
    </lineage>
</organism>
<reference evidence="1 2" key="1">
    <citation type="journal article" date="2015" name="Genome Announc.">
        <title>Expanding the biotechnology potential of lactobacilli through comparative genomics of 213 strains and associated genera.</title>
        <authorList>
            <person name="Sun Z."/>
            <person name="Harris H.M."/>
            <person name="McCann A."/>
            <person name="Guo C."/>
            <person name="Argimon S."/>
            <person name="Zhang W."/>
            <person name="Yang X."/>
            <person name="Jeffery I.B."/>
            <person name="Cooney J.C."/>
            <person name="Kagawa T.F."/>
            <person name="Liu W."/>
            <person name="Song Y."/>
            <person name="Salvetti E."/>
            <person name="Wrobel A."/>
            <person name="Rasinkangas P."/>
            <person name="Parkhill J."/>
            <person name="Rea M.C."/>
            <person name="O'Sullivan O."/>
            <person name="Ritari J."/>
            <person name="Douillard F.P."/>
            <person name="Paul Ross R."/>
            <person name="Yang R."/>
            <person name="Briner A.E."/>
            <person name="Felis G.E."/>
            <person name="de Vos W.M."/>
            <person name="Barrangou R."/>
            <person name="Klaenhammer T.R."/>
            <person name="Caufield P.W."/>
            <person name="Cui Y."/>
            <person name="Zhang H."/>
            <person name="O'Toole P.W."/>
        </authorList>
    </citation>
    <scope>NUCLEOTIDE SEQUENCE [LARGE SCALE GENOMIC DNA]</scope>
    <source>
        <strain evidence="1 2">DSM 19394</strain>
    </source>
</reference>
<evidence type="ECO:0008006" key="3">
    <source>
        <dbReference type="Google" id="ProtNLM"/>
    </source>
</evidence>
<proteinExistence type="predicted"/>
<sequence>MKIWGKLGATVLVLGVVLIGGAVILPGLTKNKGSEMAMAIDNVNPLVTTETVYAGTNDQPVRQFIGGGGEKEYEYRLVTYNAKGQARTVTFDAQWRLKRGKYLAIRTKGQNVESWQAVAREAVPSGVRQNILMA</sequence>
<dbReference type="EMBL" id="AZDV01000026">
    <property type="protein sequence ID" value="KRK94659.1"/>
    <property type="molecule type" value="Genomic_DNA"/>
</dbReference>
<protein>
    <recommendedName>
        <fullName evidence="3">YxeA family protein</fullName>
    </recommendedName>
</protein>
<dbReference type="NCBIfam" id="TIGR01655">
    <property type="entry name" value="yxeA_fam"/>
    <property type="match status" value="1"/>
</dbReference>
<evidence type="ECO:0000313" key="1">
    <source>
        <dbReference type="EMBL" id="KRK94659.1"/>
    </source>
</evidence>
<dbReference type="OrthoDB" id="2199916at2"/>
<dbReference type="InterPro" id="IPR036166">
    <property type="entry name" value="YxeA-like_sf"/>
</dbReference>